<organism evidence="2 3">
    <name type="scientific">Mytilus edulis</name>
    <name type="common">Blue mussel</name>
    <dbReference type="NCBI Taxonomy" id="6550"/>
    <lineage>
        <taxon>Eukaryota</taxon>
        <taxon>Metazoa</taxon>
        <taxon>Spiralia</taxon>
        <taxon>Lophotrochozoa</taxon>
        <taxon>Mollusca</taxon>
        <taxon>Bivalvia</taxon>
        <taxon>Autobranchia</taxon>
        <taxon>Pteriomorphia</taxon>
        <taxon>Mytilida</taxon>
        <taxon>Mytiloidea</taxon>
        <taxon>Mytilidae</taxon>
        <taxon>Mytilinae</taxon>
        <taxon>Mytilus</taxon>
    </lineage>
</organism>
<keyword evidence="1" id="KW-1133">Transmembrane helix</keyword>
<feature type="transmembrane region" description="Helical" evidence="1">
    <location>
        <begin position="81"/>
        <end position="104"/>
    </location>
</feature>
<gene>
    <name evidence="2" type="ORF">MEDL_37663</name>
</gene>
<protein>
    <submittedName>
        <fullName evidence="2">Uncharacterized protein</fullName>
    </submittedName>
</protein>
<dbReference type="AlphaFoldDB" id="A0A8S3T1R6"/>
<accession>A0A8S3T1R6</accession>
<keyword evidence="3" id="KW-1185">Reference proteome</keyword>
<evidence type="ECO:0000256" key="1">
    <source>
        <dbReference type="SAM" id="Phobius"/>
    </source>
</evidence>
<evidence type="ECO:0000313" key="3">
    <source>
        <dbReference type="Proteomes" id="UP000683360"/>
    </source>
</evidence>
<feature type="transmembrane region" description="Helical" evidence="1">
    <location>
        <begin position="48"/>
        <end position="69"/>
    </location>
</feature>
<feature type="transmembrane region" description="Helical" evidence="1">
    <location>
        <begin position="148"/>
        <end position="168"/>
    </location>
</feature>
<comment type="caution">
    <text evidence="2">The sequence shown here is derived from an EMBL/GenBank/DDBJ whole genome shotgun (WGS) entry which is preliminary data.</text>
</comment>
<feature type="transmembrane region" description="Helical" evidence="1">
    <location>
        <begin position="180"/>
        <end position="203"/>
    </location>
</feature>
<sequence>MTSVFYLDLGCTFLLKVTERLSCCVTTNEADNQDGSYEESLKWKRRILWIRTTIGIIFNITAFITVCVVYKEIIIEGKTALGLFITIIVFTVISYFVSVVSVLVDDDKDTTNSRILESMIFYRIYEIEFDVLVFFYSLVLSDWKMTEFTTATTVLACVDLVLSILMLVQNCYEFDDKIYAIFFILFAILFPPLPPICLFIVIIRRKYYSYD</sequence>
<proteinExistence type="predicted"/>
<reference evidence="2" key="1">
    <citation type="submission" date="2021-03" db="EMBL/GenBank/DDBJ databases">
        <authorList>
            <person name="Bekaert M."/>
        </authorList>
    </citation>
    <scope>NUCLEOTIDE SEQUENCE</scope>
</reference>
<dbReference type="EMBL" id="CAJPWZ010001806">
    <property type="protein sequence ID" value="CAG2224512.1"/>
    <property type="molecule type" value="Genomic_DNA"/>
</dbReference>
<name>A0A8S3T1R6_MYTED</name>
<dbReference type="Proteomes" id="UP000683360">
    <property type="component" value="Unassembled WGS sequence"/>
</dbReference>
<keyword evidence="1" id="KW-0472">Membrane</keyword>
<keyword evidence="1" id="KW-0812">Transmembrane</keyword>
<feature type="transmembrane region" description="Helical" evidence="1">
    <location>
        <begin position="124"/>
        <end position="141"/>
    </location>
</feature>
<evidence type="ECO:0000313" key="2">
    <source>
        <dbReference type="EMBL" id="CAG2224512.1"/>
    </source>
</evidence>